<dbReference type="GO" id="GO:0016709">
    <property type="term" value="F:oxidoreductase activity, acting on paired donors, with incorporation or reduction of molecular oxygen, NAD(P)H as one donor, and incorporation of one atom of oxygen"/>
    <property type="evidence" value="ECO:0007669"/>
    <property type="project" value="UniProtKB-ARBA"/>
</dbReference>
<name>A0A8J3C278_9ACTN</name>
<dbReference type="Gene3D" id="3.50.50.60">
    <property type="entry name" value="FAD/NAD(P)-binding domain"/>
    <property type="match status" value="1"/>
</dbReference>
<keyword evidence="6" id="KW-1185">Reference proteome</keyword>
<protein>
    <submittedName>
        <fullName evidence="5">Oxygenase</fullName>
    </submittedName>
</protein>
<evidence type="ECO:0000256" key="3">
    <source>
        <dbReference type="ARBA" id="ARBA00022827"/>
    </source>
</evidence>
<reference evidence="5" key="2">
    <citation type="submission" date="2020-09" db="EMBL/GenBank/DDBJ databases">
        <authorList>
            <person name="Sun Q."/>
            <person name="Zhou Y."/>
        </authorList>
    </citation>
    <scope>NUCLEOTIDE SEQUENCE</scope>
    <source>
        <strain evidence="5">CGMCC 4.7299</strain>
    </source>
</reference>
<dbReference type="PANTHER" id="PTHR43004:SF19">
    <property type="entry name" value="BINDING MONOOXYGENASE, PUTATIVE (JCVI)-RELATED"/>
    <property type="match status" value="1"/>
</dbReference>
<comment type="caution">
    <text evidence="5">The sequence shown here is derived from an EMBL/GenBank/DDBJ whole genome shotgun (WGS) entry which is preliminary data.</text>
</comment>
<sequence length="472" mass="50808">MLVVGAGPTGLALACGLRAAGVPIRIVDAADGPAVTSRALGLHPRGMEVLDRLGALGDLPARGMPVRAVAIYVGDREVARLRLRPTRLVTRPGVTMSQASVESALRRRLAALGTEVTWNRPVTDVTAEDAEWIVGCDGAHSGVRKSAGIGFPGVPLVERFLIADVRAALALPRDVVHTWLRGDEMFGLFPLPGTDMWRILMPQGDRAPGEVSDLFAECTGLPASAITEQMWTSTFRIHRRLADTYRSGRVLLAGDAAHIHSPFGGQGMNTGLGDAENLAWKLALVVRHRCGTELLDTYQAERRPIAAQVLDNTSSLTHLMLGRGAVARLLRDHVVVPLMDRPLTQRLITETSSQLRVSYRRGPLADGRAVARAPRPGDRVPDLSCRRADGSPTRLHAEWGGRWVIVTADDHAARVACTYLGADAVTVLRPDAGVETLLVRPDGHLACRGDARRMDAWLSGVLRARAEVPVSS</sequence>
<dbReference type="PANTHER" id="PTHR43004">
    <property type="entry name" value="TRK SYSTEM POTASSIUM UPTAKE PROTEIN"/>
    <property type="match status" value="1"/>
</dbReference>
<evidence type="ECO:0000313" key="5">
    <source>
        <dbReference type="EMBL" id="GGK97871.1"/>
    </source>
</evidence>
<keyword evidence="2" id="KW-0285">Flavoprotein</keyword>
<dbReference type="Gene3D" id="3.40.30.120">
    <property type="match status" value="1"/>
</dbReference>
<accession>A0A8J3C278</accession>
<dbReference type="InterPro" id="IPR002938">
    <property type="entry name" value="FAD-bd"/>
</dbReference>
<dbReference type="InterPro" id="IPR036188">
    <property type="entry name" value="FAD/NAD-bd_sf"/>
</dbReference>
<dbReference type="EMBL" id="BMMX01000015">
    <property type="protein sequence ID" value="GGK97871.1"/>
    <property type="molecule type" value="Genomic_DNA"/>
</dbReference>
<keyword evidence="3" id="KW-0274">FAD</keyword>
<dbReference type="Pfam" id="PF01494">
    <property type="entry name" value="FAD_binding_3"/>
    <property type="match status" value="1"/>
</dbReference>
<evidence type="ECO:0000313" key="6">
    <source>
        <dbReference type="Proteomes" id="UP000656042"/>
    </source>
</evidence>
<proteinExistence type="predicted"/>
<dbReference type="AlphaFoldDB" id="A0A8J3C278"/>
<comment type="cofactor">
    <cofactor evidence="1">
        <name>FAD</name>
        <dbReference type="ChEBI" id="CHEBI:57692"/>
    </cofactor>
</comment>
<evidence type="ECO:0000256" key="2">
    <source>
        <dbReference type="ARBA" id="ARBA00022630"/>
    </source>
</evidence>
<evidence type="ECO:0000259" key="4">
    <source>
        <dbReference type="Pfam" id="PF01494"/>
    </source>
</evidence>
<reference evidence="5" key="1">
    <citation type="journal article" date="2014" name="Int. J. Syst. Evol. Microbiol.">
        <title>Complete genome sequence of Corynebacterium casei LMG S-19264T (=DSM 44701T), isolated from a smear-ripened cheese.</title>
        <authorList>
            <consortium name="US DOE Joint Genome Institute (JGI-PGF)"/>
            <person name="Walter F."/>
            <person name="Albersmeier A."/>
            <person name="Kalinowski J."/>
            <person name="Ruckert C."/>
        </authorList>
    </citation>
    <scope>NUCLEOTIDE SEQUENCE</scope>
    <source>
        <strain evidence="5">CGMCC 4.7299</strain>
    </source>
</reference>
<dbReference type="SUPFAM" id="SSF51905">
    <property type="entry name" value="FAD/NAD(P)-binding domain"/>
    <property type="match status" value="1"/>
</dbReference>
<dbReference type="InterPro" id="IPR050641">
    <property type="entry name" value="RIFMO-like"/>
</dbReference>
<evidence type="ECO:0000256" key="1">
    <source>
        <dbReference type="ARBA" id="ARBA00001974"/>
    </source>
</evidence>
<dbReference type="Pfam" id="PF21274">
    <property type="entry name" value="Rng_hyd_C"/>
    <property type="match status" value="1"/>
</dbReference>
<organism evidence="5 6">
    <name type="scientific">Mangrovihabitans endophyticus</name>
    <dbReference type="NCBI Taxonomy" id="1751298"/>
    <lineage>
        <taxon>Bacteria</taxon>
        <taxon>Bacillati</taxon>
        <taxon>Actinomycetota</taxon>
        <taxon>Actinomycetes</taxon>
        <taxon>Micromonosporales</taxon>
        <taxon>Micromonosporaceae</taxon>
        <taxon>Mangrovihabitans</taxon>
    </lineage>
</organism>
<feature type="domain" description="FAD-binding" evidence="4">
    <location>
        <begin position="2"/>
        <end position="313"/>
    </location>
</feature>
<dbReference type="GO" id="GO:0071949">
    <property type="term" value="F:FAD binding"/>
    <property type="evidence" value="ECO:0007669"/>
    <property type="project" value="InterPro"/>
</dbReference>
<gene>
    <name evidence="5" type="ORF">GCM10012284_35100</name>
</gene>
<dbReference type="Gene3D" id="3.30.70.2450">
    <property type="match status" value="1"/>
</dbReference>
<dbReference type="Proteomes" id="UP000656042">
    <property type="component" value="Unassembled WGS sequence"/>
</dbReference>